<protein>
    <submittedName>
        <fullName evidence="1">Uncharacterized protein</fullName>
    </submittedName>
</protein>
<dbReference type="Proteomes" id="UP000518752">
    <property type="component" value="Unassembled WGS sequence"/>
</dbReference>
<accession>A0A8H5HHT8</accession>
<comment type="caution">
    <text evidence="1">The sequence shown here is derived from an EMBL/GenBank/DDBJ whole genome shotgun (WGS) entry which is preliminary data.</text>
</comment>
<dbReference type="EMBL" id="JAACJN010000047">
    <property type="protein sequence ID" value="KAF5383464.1"/>
    <property type="molecule type" value="Genomic_DNA"/>
</dbReference>
<dbReference type="AlphaFoldDB" id="A0A8H5HHT8"/>
<reference evidence="1 2" key="1">
    <citation type="journal article" date="2020" name="ISME J.">
        <title>Uncovering the hidden diversity of litter-decomposition mechanisms in mushroom-forming fungi.</title>
        <authorList>
            <person name="Floudas D."/>
            <person name="Bentzer J."/>
            <person name="Ahren D."/>
            <person name="Johansson T."/>
            <person name="Persson P."/>
            <person name="Tunlid A."/>
        </authorList>
    </citation>
    <scope>NUCLEOTIDE SEQUENCE [LARGE SCALE GENOMIC DNA]</scope>
    <source>
        <strain evidence="1 2">CBS 406.79</strain>
    </source>
</reference>
<keyword evidence="2" id="KW-1185">Reference proteome</keyword>
<name>A0A8H5HHT8_9AGAR</name>
<sequence length="157" mass="18076">MITLKDDKASKVKDEMENVSRTIGRINCVRTGHDKRLSLFECEDDQHHTPYKLHDNVWQSLFDRMGRAGHPLNEPREDMSAIIPPNERYKKDGEMEIQIESGPTHLRPFIFSAAEPDLRIDKSAIDIGPPYLARCVVSDWMQGIREQHQPDDLPDKG</sequence>
<evidence type="ECO:0000313" key="2">
    <source>
        <dbReference type="Proteomes" id="UP000518752"/>
    </source>
</evidence>
<proteinExistence type="predicted"/>
<gene>
    <name evidence="1" type="ORF">D9757_006071</name>
</gene>
<evidence type="ECO:0000313" key="1">
    <source>
        <dbReference type="EMBL" id="KAF5383464.1"/>
    </source>
</evidence>
<organism evidence="1 2">
    <name type="scientific">Collybiopsis confluens</name>
    <dbReference type="NCBI Taxonomy" id="2823264"/>
    <lineage>
        <taxon>Eukaryota</taxon>
        <taxon>Fungi</taxon>
        <taxon>Dikarya</taxon>
        <taxon>Basidiomycota</taxon>
        <taxon>Agaricomycotina</taxon>
        <taxon>Agaricomycetes</taxon>
        <taxon>Agaricomycetidae</taxon>
        <taxon>Agaricales</taxon>
        <taxon>Marasmiineae</taxon>
        <taxon>Omphalotaceae</taxon>
        <taxon>Collybiopsis</taxon>
    </lineage>
</organism>